<sequence length="525" mass="60176">MLLQELLIYILIIIIAGLLSVFLCGYAILKLKGAPGARYYMLVTFTSAIFTFAYAFELSSKTIEQIIFWLRIEYLALPFIPLFLLLMSLDYTGQKLKPWLSYILFIIPFITIFLHSTNDLHHFYYTSMELRADSPFPIIKLEGGPWYFVHSIFVFLCIMVSVIILLIQLNQQVLLRFRLQILTMVAGLLVPIIASYFYMNNISPYGIDLGPVSMSVSFLFHGAALLSFQMFNVSPIARDTVFASMKEGVIVLNHQDVIVDYNNSMKLILPMLNHFYIGKTITNVLKENQELANIIYLGKENDYEICIKEKKINYHIRFSPILTKNNQQLGKIISFVDITDQVYLQKKLKLLASMDGLTQVYNRTYFMRKTEKLLESLISTEGNVSIIMFDIDHFKKVNDTLGHDAGDHVLKYVVKVAKKCLRVTDIMGRFGGEEFIICLPNTSLYDAFELANTIRLNIAEKHMLINKKEICVTSSFGISHAMMNSGVHHQSIQTLIRQADEALYAAKRKGRNCVQQYTQVIQNIT</sequence>
<feature type="transmembrane region" description="Helical" evidence="1">
    <location>
        <begin position="68"/>
        <end position="87"/>
    </location>
</feature>
<comment type="caution">
    <text evidence="3">The sequence shown here is derived from an EMBL/GenBank/DDBJ whole genome shotgun (WGS) entry which is preliminary data.</text>
</comment>
<gene>
    <name evidence="3" type="ORF">I7822_21005</name>
</gene>
<dbReference type="PROSITE" id="PS50887">
    <property type="entry name" value="GGDEF"/>
    <property type="match status" value="1"/>
</dbReference>
<reference evidence="3 4" key="1">
    <citation type="submission" date="2021-03" db="EMBL/GenBank/DDBJ databases">
        <title>Whole genome sequence of Metabacillus bambusae BG109.</title>
        <authorList>
            <person name="Jeong J.W."/>
        </authorList>
    </citation>
    <scope>NUCLEOTIDE SEQUENCE [LARGE SCALE GENOMIC DNA]</scope>
    <source>
        <strain evidence="3 4">BG109</strain>
    </source>
</reference>
<feature type="transmembrane region" description="Helical" evidence="1">
    <location>
        <begin position="6"/>
        <end position="27"/>
    </location>
</feature>
<dbReference type="PANTHER" id="PTHR45138:SF9">
    <property type="entry name" value="DIGUANYLATE CYCLASE DGCM-RELATED"/>
    <property type="match status" value="1"/>
</dbReference>
<dbReference type="EMBL" id="JAGDEL010000020">
    <property type="protein sequence ID" value="MBO1514105.1"/>
    <property type="molecule type" value="Genomic_DNA"/>
</dbReference>
<dbReference type="InterPro" id="IPR043128">
    <property type="entry name" value="Rev_trsase/Diguanyl_cyclase"/>
</dbReference>
<evidence type="ECO:0000259" key="2">
    <source>
        <dbReference type="PROSITE" id="PS50887"/>
    </source>
</evidence>
<feature type="transmembrane region" description="Helical" evidence="1">
    <location>
        <begin position="146"/>
        <end position="167"/>
    </location>
</feature>
<evidence type="ECO:0000313" key="3">
    <source>
        <dbReference type="EMBL" id="MBO1514105.1"/>
    </source>
</evidence>
<organism evidence="3 4">
    <name type="scientific">Metabacillus bambusae</name>
    <dbReference type="NCBI Taxonomy" id="2795218"/>
    <lineage>
        <taxon>Bacteria</taxon>
        <taxon>Bacillati</taxon>
        <taxon>Bacillota</taxon>
        <taxon>Bacilli</taxon>
        <taxon>Bacillales</taxon>
        <taxon>Bacillaceae</taxon>
        <taxon>Metabacillus</taxon>
    </lineage>
</organism>
<dbReference type="Gene3D" id="3.30.70.270">
    <property type="match status" value="1"/>
</dbReference>
<feature type="domain" description="GGDEF" evidence="2">
    <location>
        <begin position="382"/>
        <end position="519"/>
    </location>
</feature>
<dbReference type="Proteomes" id="UP000663981">
    <property type="component" value="Unassembled WGS sequence"/>
</dbReference>
<name>A0ABS3N7T1_9BACI</name>
<accession>A0ABS3N7T1</accession>
<dbReference type="InterPro" id="IPR029787">
    <property type="entry name" value="Nucleotide_cyclase"/>
</dbReference>
<dbReference type="Gene3D" id="3.30.450.20">
    <property type="entry name" value="PAS domain"/>
    <property type="match status" value="1"/>
</dbReference>
<keyword evidence="4" id="KW-1185">Reference proteome</keyword>
<dbReference type="CDD" id="cd01949">
    <property type="entry name" value="GGDEF"/>
    <property type="match status" value="1"/>
</dbReference>
<dbReference type="NCBIfam" id="TIGR00254">
    <property type="entry name" value="GGDEF"/>
    <property type="match status" value="1"/>
</dbReference>
<evidence type="ECO:0000256" key="1">
    <source>
        <dbReference type="SAM" id="Phobius"/>
    </source>
</evidence>
<dbReference type="Pfam" id="PF16927">
    <property type="entry name" value="HisKA_7TM"/>
    <property type="match status" value="1"/>
</dbReference>
<keyword evidence="1" id="KW-0472">Membrane</keyword>
<dbReference type="SMART" id="SM00267">
    <property type="entry name" value="GGDEF"/>
    <property type="match status" value="1"/>
</dbReference>
<feature type="transmembrane region" description="Helical" evidence="1">
    <location>
        <begin position="179"/>
        <end position="198"/>
    </location>
</feature>
<protein>
    <submittedName>
        <fullName evidence="3">Diguanylate cyclase</fullName>
    </submittedName>
</protein>
<feature type="transmembrane region" description="Helical" evidence="1">
    <location>
        <begin position="39"/>
        <end position="56"/>
    </location>
</feature>
<keyword evidence="1" id="KW-1133">Transmembrane helix</keyword>
<feature type="transmembrane region" description="Helical" evidence="1">
    <location>
        <begin position="99"/>
        <end position="117"/>
    </location>
</feature>
<dbReference type="PANTHER" id="PTHR45138">
    <property type="entry name" value="REGULATORY COMPONENTS OF SENSORY TRANSDUCTION SYSTEM"/>
    <property type="match status" value="1"/>
</dbReference>
<keyword evidence="1" id="KW-0812">Transmembrane</keyword>
<dbReference type="SUPFAM" id="SSF55073">
    <property type="entry name" value="Nucleotide cyclase"/>
    <property type="match status" value="1"/>
</dbReference>
<evidence type="ECO:0000313" key="4">
    <source>
        <dbReference type="Proteomes" id="UP000663981"/>
    </source>
</evidence>
<dbReference type="Pfam" id="PF00990">
    <property type="entry name" value="GGDEF"/>
    <property type="match status" value="1"/>
</dbReference>
<dbReference type="InterPro" id="IPR000160">
    <property type="entry name" value="GGDEF_dom"/>
</dbReference>
<dbReference type="InterPro" id="IPR031621">
    <property type="entry name" value="HisKA_7TM"/>
</dbReference>
<dbReference type="InterPro" id="IPR050469">
    <property type="entry name" value="Diguanylate_Cyclase"/>
</dbReference>
<proteinExistence type="predicted"/>